<comment type="similarity">
    <text evidence="3">Belongs to the phosphate acetyltransferase and butyryltransferase family.</text>
</comment>
<dbReference type="NCBIfam" id="NF007233">
    <property type="entry name" value="PRK09653.1"/>
    <property type="match status" value="1"/>
</dbReference>
<keyword evidence="6" id="KW-0808">Transferase</keyword>
<dbReference type="InterPro" id="IPR042113">
    <property type="entry name" value="P_AcTrfase_dom1"/>
</dbReference>
<dbReference type="Proteomes" id="UP000269352">
    <property type="component" value="Unassembled WGS sequence"/>
</dbReference>
<dbReference type="PANTHER" id="PTHR43356">
    <property type="entry name" value="PHOSPHATE ACETYLTRANSFERASE"/>
    <property type="match status" value="1"/>
</dbReference>
<dbReference type="InterPro" id="IPR012147">
    <property type="entry name" value="P_Ac_Bu_trans"/>
</dbReference>
<comment type="caution">
    <text evidence="10">The sequence shown here is derived from an EMBL/GenBank/DDBJ whole genome shotgun (WGS) entry which is preliminary data.</text>
</comment>
<dbReference type="GO" id="GO:0008959">
    <property type="term" value="F:phosphate acetyltransferase activity"/>
    <property type="evidence" value="ECO:0007669"/>
    <property type="project" value="UniProtKB-EC"/>
</dbReference>
<sequence>MSDIIAELKQKAQKKYKKVVFPESYDERVLQAAAIILREKIAQVILLGAPARIKELADKAGAEIAAAEIIDPKNYARTEELANLYYARRKHKGATLDEAQKLMTEDPVFAGAGLVGIGAADCMVCGCITATAKVIKSALFCVGMQKNISLVSSYFMMVSPDKSFGENGVLFFADCAVNPDPDAAQLADIAKCTADSMRQIIGARARIALLSFSTKGSAAHPAVEKITKALQIVKEKYPELDIDGELQADAALIPAVGRLKAPGSAIAGQANTLIFPDLNAGNIGYKLVQRFGKAEAIGPVLQGLAKPVNDLSRGCSAQDIVNTVIITELQTGE</sequence>
<dbReference type="InterPro" id="IPR050500">
    <property type="entry name" value="Phos_Acetyltrans/Butyryltrans"/>
</dbReference>
<keyword evidence="11" id="KW-1185">Reference proteome</keyword>
<dbReference type="EMBL" id="BGZN01000001">
    <property type="protein sequence ID" value="GBR72610.1"/>
    <property type="molecule type" value="Genomic_DNA"/>
</dbReference>
<accession>A0A388T8C1</accession>
<proteinExistence type="inferred from homology"/>
<evidence type="ECO:0000256" key="1">
    <source>
        <dbReference type="ARBA" id="ARBA00000705"/>
    </source>
</evidence>
<dbReference type="InterPro" id="IPR004614">
    <property type="entry name" value="P_AcTrfase"/>
</dbReference>
<dbReference type="PIRSF" id="PIRSF000428">
    <property type="entry name" value="P_Ac_trans"/>
    <property type="match status" value="1"/>
</dbReference>
<evidence type="ECO:0000256" key="3">
    <source>
        <dbReference type="ARBA" id="ARBA00005656"/>
    </source>
</evidence>
<comment type="catalytic activity">
    <reaction evidence="1">
        <text>acetyl-CoA + phosphate = acetyl phosphate + CoA</text>
        <dbReference type="Rhea" id="RHEA:19521"/>
        <dbReference type="ChEBI" id="CHEBI:22191"/>
        <dbReference type="ChEBI" id="CHEBI:43474"/>
        <dbReference type="ChEBI" id="CHEBI:57287"/>
        <dbReference type="ChEBI" id="CHEBI:57288"/>
        <dbReference type="EC" id="2.3.1.8"/>
    </reaction>
</comment>
<dbReference type="SUPFAM" id="SSF53659">
    <property type="entry name" value="Isocitrate/Isopropylmalate dehydrogenase-like"/>
    <property type="match status" value="1"/>
</dbReference>
<dbReference type="InterPro" id="IPR002505">
    <property type="entry name" value="PTA_PTB"/>
</dbReference>
<dbReference type="Gene3D" id="3.40.50.10950">
    <property type="match status" value="1"/>
</dbReference>
<evidence type="ECO:0000256" key="2">
    <source>
        <dbReference type="ARBA" id="ARBA00004989"/>
    </source>
</evidence>
<reference evidence="10 11" key="1">
    <citation type="journal article" date="2019" name="ISME J.">
        <title>Genome analyses of uncultured TG2/ZB3 bacteria in 'Margulisbacteria' specifically attached to ectosymbiotic spirochetes of protists in the termite gut.</title>
        <authorList>
            <person name="Utami Y.D."/>
            <person name="Kuwahara H."/>
            <person name="Igai K."/>
            <person name="Murakami T."/>
            <person name="Sugaya K."/>
            <person name="Morikawa T."/>
            <person name="Nagura Y."/>
            <person name="Yuki M."/>
            <person name="Deevong P."/>
            <person name="Inoue T."/>
            <person name="Kihara K."/>
            <person name="Lo N."/>
            <person name="Yamada A."/>
            <person name="Ohkuma M."/>
            <person name="Hongoh Y."/>
        </authorList>
    </citation>
    <scope>NUCLEOTIDE SEQUENCE [LARGE SCALE GENOMIC DNA]</scope>
    <source>
        <strain evidence="10">NkOx7-01</strain>
    </source>
</reference>
<evidence type="ECO:0000256" key="7">
    <source>
        <dbReference type="ARBA" id="ARBA00023315"/>
    </source>
</evidence>
<dbReference type="AlphaFoldDB" id="A0A388T8C1"/>
<evidence type="ECO:0000256" key="6">
    <source>
        <dbReference type="ARBA" id="ARBA00022679"/>
    </source>
</evidence>
<evidence type="ECO:0000256" key="8">
    <source>
        <dbReference type="ARBA" id="ARBA00031108"/>
    </source>
</evidence>
<dbReference type="PANTHER" id="PTHR43356:SF3">
    <property type="entry name" value="PHOSPHATE ACETYLTRANSFERASE"/>
    <property type="match status" value="1"/>
</dbReference>
<evidence type="ECO:0000256" key="5">
    <source>
        <dbReference type="ARBA" id="ARBA00021528"/>
    </source>
</evidence>
<keyword evidence="7" id="KW-0012">Acyltransferase</keyword>
<dbReference type="InterPro" id="IPR042112">
    <property type="entry name" value="P_AcTrfase_dom2"/>
</dbReference>
<comment type="pathway">
    <text evidence="2">Metabolic intermediate biosynthesis; acetyl-CoA biosynthesis; acetyl-CoA from acetate: step 2/2.</text>
</comment>
<dbReference type="Gene3D" id="3.40.50.10750">
    <property type="entry name" value="Isocitrate/Isopropylmalate dehydrogenase-like"/>
    <property type="match status" value="1"/>
</dbReference>
<protein>
    <recommendedName>
        <fullName evidence="5">Phosphate acetyltransferase</fullName>
        <ecNumber evidence="4">2.3.1.8</ecNumber>
    </recommendedName>
    <alternativeName>
        <fullName evidence="8">Phosphotransacetylase</fullName>
    </alternativeName>
</protein>
<evidence type="ECO:0000256" key="4">
    <source>
        <dbReference type="ARBA" id="ARBA00012707"/>
    </source>
</evidence>
<name>A0A388T8C1_TERA1</name>
<dbReference type="NCBIfam" id="TIGR00651">
    <property type="entry name" value="pta"/>
    <property type="match status" value="1"/>
</dbReference>
<organism evidence="10 11">
    <name type="scientific">Termititenax aidoneus</name>
    <dbReference type="NCBI Taxonomy" id="2218524"/>
    <lineage>
        <taxon>Bacteria</taxon>
        <taxon>Bacillati</taxon>
        <taxon>Candidatus Margulisiibacteriota</taxon>
        <taxon>Candidatus Termititenacia</taxon>
        <taxon>Candidatus Termititenacales</taxon>
        <taxon>Candidatus Termititenacaceae</taxon>
        <taxon>Candidatus Termititenax</taxon>
    </lineage>
</organism>
<evidence type="ECO:0000313" key="11">
    <source>
        <dbReference type="Proteomes" id="UP000269352"/>
    </source>
</evidence>
<dbReference type="Pfam" id="PF01515">
    <property type="entry name" value="PTA_PTB"/>
    <property type="match status" value="1"/>
</dbReference>
<feature type="domain" description="Phosphate acetyl/butaryl transferase" evidence="9">
    <location>
        <begin position="4"/>
        <end position="327"/>
    </location>
</feature>
<evidence type="ECO:0000313" key="10">
    <source>
        <dbReference type="EMBL" id="GBR72610.1"/>
    </source>
</evidence>
<evidence type="ECO:0000259" key="9">
    <source>
        <dbReference type="Pfam" id="PF01515"/>
    </source>
</evidence>
<gene>
    <name evidence="10" type="primary">eutD</name>
    <name evidence="10" type="ORF">NO1_0116</name>
</gene>
<dbReference type="EC" id="2.3.1.8" evidence="4"/>